<dbReference type="PANTHER" id="PTHR45649">
    <property type="entry name" value="AMINO-ACID PERMEASE BAT1"/>
    <property type="match status" value="1"/>
</dbReference>
<dbReference type="InParanoid" id="D8QPG2"/>
<feature type="transmembrane region" description="Helical" evidence="6">
    <location>
        <begin position="430"/>
        <end position="453"/>
    </location>
</feature>
<dbReference type="PIRSF" id="PIRSF006060">
    <property type="entry name" value="AA_transporter"/>
    <property type="match status" value="1"/>
</dbReference>
<protein>
    <recommendedName>
        <fullName evidence="9">Amino acid permease/ SLC12A domain-containing protein</fullName>
    </recommendedName>
</protein>
<accession>D8QPG2</accession>
<evidence type="ECO:0000313" key="8">
    <source>
        <dbReference type="Proteomes" id="UP000001514"/>
    </source>
</evidence>
<dbReference type="GO" id="GO:0015185">
    <property type="term" value="F:gamma-aminobutyric acid transmembrane transporter activity"/>
    <property type="evidence" value="ECO:0000318"/>
    <property type="project" value="GO_Central"/>
</dbReference>
<evidence type="ECO:0008006" key="9">
    <source>
        <dbReference type="Google" id="ProtNLM"/>
    </source>
</evidence>
<keyword evidence="2" id="KW-0813">Transport</keyword>
<feature type="transmembrane region" description="Helical" evidence="6">
    <location>
        <begin position="126"/>
        <end position="149"/>
    </location>
</feature>
<dbReference type="GO" id="GO:0015812">
    <property type="term" value="P:gamma-aminobutyric acid transport"/>
    <property type="evidence" value="ECO:0000318"/>
    <property type="project" value="GO_Central"/>
</dbReference>
<dbReference type="Gene3D" id="1.20.1740.10">
    <property type="entry name" value="Amino acid/polyamine transporter I"/>
    <property type="match status" value="1"/>
</dbReference>
<feature type="transmembrane region" description="Helical" evidence="6">
    <location>
        <begin position="183"/>
        <end position="200"/>
    </location>
</feature>
<evidence type="ECO:0000256" key="1">
    <source>
        <dbReference type="ARBA" id="ARBA00004141"/>
    </source>
</evidence>
<evidence type="ECO:0000256" key="6">
    <source>
        <dbReference type="SAM" id="Phobius"/>
    </source>
</evidence>
<evidence type="ECO:0000256" key="5">
    <source>
        <dbReference type="ARBA" id="ARBA00023136"/>
    </source>
</evidence>
<dbReference type="HOGENOM" id="CLU_004495_0_1_1"/>
<keyword evidence="4 6" id="KW-1133">Transmembrane helix</keyword>
<feature type="transmembrane region" description="Helical" evidence="6">
    <location>
        <begin position="356"/>
        <end position="377"/>
    </location>
</feature>
<dbReference type="AlphaFoldDB" id="D8QPG2"/>
<dbReference type="Pfam" id="PF13520">
    <property type="entry name" value="AA_permease_2"/>
    <property type="match status" value="1"/>
</dbReference>
<keyword evidence="8" id="KW-1185">Reference proteome</keyword>
<dbReference type="eggNOG" id="KOG1289">
    <property type="taxonomic scope" value="Eukaryota"/>
</dbReference>
<feature type="transmembrane region" description="Helical" evidence="6">
    <location>
        <begin position="474"/>
        <end position="497"/>
    </location>
</feature>
<keyword evidence="5 6" id="KW-0472">Membrane</keyword>
<dbReference type="InterPro" id="IPR002293">
    <property type="entry name" value="AA/rel_permease1"/>
</dbReference>
<gene>
    <name evidence="7" type="ORF">SELMODRAFT_74017</name>
</gene>
<dbReference type="EMBL" id="GL377565">
    <property type="protein sequence ID" value="EFJ38275.1"/>
    <property type="molecule type" value="Genomic_DNA"/>
</dbReference>
<comment type="subcellular location">
    <subcellularLocation>
        <location evidence="1">Membrane</location>
        <topology evidence="1">Multi-pass membrane protein</topology>
    </subcellularLocation>
</comment>
<dbReference type="GO" id="GO:0016020">
    <property type="term" value="C:membrane"/>
    <property type="evidence" value="ECO:0007669"/>
    <property type="project" value="UniProtKB-SubCell"/>
</dbReference>
<feature type="transmembrane region" description="Helical" evidence="6">
    <location>
        <begin position="81"/>
        <end position="114"/>
    </location>
</feature>
<feature type="transmembrane region" description="Helical" evidence="6">
    <location>
        <begin position="298"/>
        <end position="319"/>
    </location>
</feature>
<dbReference type="Gramene" id="EFJ38275">
    <property type="protein sequence ID" value="EFJ38275"/>
    <property type="gene ID" value="SELMODRAFT_74017"/>
</dbReference>
<name>D8QPG2_SELML</name>
<feature type="transmembrane region" description="Helical" evidence="6">
    <location>
        <begin position="406"/>
        <end position="424"/>
    </location>
</feature>
<dbReference type="PANTHER" id="PTHR45649:SF50">
    <property type="entry name" value="AMINO ACID PERMEASE_ SLC12A DOMAIN-CONTAINING PROTEIN"/>
    <property type="match status" value="1"/>
</dbReference>
<reference evidence="7 8" key="1">
    <citation type="journal article" date="2011" name="Science">
        <title>The Selaginella genome identifies genetic changes associated with the evolution of vascular plants.</title>
        <authorList>
            <person name="Banks J.A."/>
            <person name="Nishiyama T."/>
            <person name="Hasebe M."/>
            <person name="Bowman J.L."/>
            <person name="Gribskov M."/>
            <person name="dePamphilis C."/>
            <person name="Albert V.A."/>
            <person name="Aono N."/>
            <person name="Aoyama T."/>
            <person name="Ambrose B.A."/>
            <person name="Ashton N.W."/>
            <person name="Axtell M.J."/>
            <person name="Barker E."/>
            <person name="Barker M.S."/>
            <person name="Bennetzen J.L."/>
            <person name="Bonawitz N.D."/>
            <person name="Chapple C."/>
            <person name="Cheng C."/>
            <person name="Correa L.G."/>
            <person name="Dacre M."/>
            <person name="DeBarry J."/>
            <person name="Dreyer I."/>
            <person name="Elias M."/>
            <person name="Engstrom E.M."/>
            <person name="Estelle M."/>
            <person name="Feng L."/>
            <person name="Finet C."/>
            <person name="Floyd S.K."/>
            <person name="Frommer W.B."/>
            <person name="Fujita T."/>
            <person name="Gramzow L."/>
            <person name="Gutensohn M."/>
            <person name="Harholt J."/>
            <person name="Hattori M."/>
            <person name="Heyl A."/>
            <person name="Hirai T."/>
            <person name="Hiwatashi Y."/>
            <person name="Ishikawa M."/>
            <person name="Iwata M."/>
            <person name="Karol K.G."/>
            <person name="Koehler B."/>
            <person name="Kolukisaoglu U."/>
            <person name="Kubo M."/>
            <person name="Kurata T."/>
            <person name="Lalonde S."/>
            <person name="Li K."/>
            <person name="Li Y."/>
            <person name="Litt A."/>
            <person name="Lyons E."/>
            <person name="Manning G."/>
            <person name="Maruyama T."/>
            <person name="Michael T.P."/>
            <person name="Mikami K."/>
            <person name="Miyazaki S."/>
            <person name="Morinaga S."/>
            <person name="Murata T."/>
            <person name="Mueller-Roeber B."/>
            <person name="Nelson D.R."/>
            <person name="Obara M."/>
            <person name="Oguri Y."/>
            <person name="Olmstead R.G."/>
            <person name="Onodera N."/>
            <person name="Petersen B.L."/>
            <person name="Pils B."/>
            <person name="Prigge M."/>
            <person name="Rensing S.A."/>
            <person name="Riano-Pachon D.M."/>
            <person name="Roberts A.W."/>
            <person name="Sato Y."/>
            <person name="Scheller H.V."/>
            <person name="Schulz B."/>
            <person name="Schulz C."/>
            <person name="Shakirov E.V."/>
            <person name="Shibagaki N."/>
            <person name="Shinohara N."/>
            <person name="Shippen D.E."/>
            <person name="Soerensen I."/>
            <person name="Sotooka R."/>
            <person name="Sugimoto N."/>
            <person name="Sugita M."/>
            <person name="Sumikawa N."/>
            <person name="Tanurdzic M."/>
            <person name="Theissen G."/>
            <person name="Ulvskov P."/>
            <person name="Wakazuki S."/>
            <person name="Weng J.K."/>
            <person name="Willats W.W."/>
            <person name="Wipf D."/>
            <person name="Wolf P.G."/>
            <person name="Yang L."/>
            <person name="Zimmer A.D."/>
            <person name="Zhu Q."/>
            <person name="Mitros T."/>
            <person name="Hellsten U."/>
            <person name="Loque D."/>
            <person name="Otillar R."/>
            <person name="Salamov A."/>
            <person name="Schmutz J."/>
            <person name="Shapiro H."/>
            <person name="Lindquist E."/>
            <person name="Lucas S."/>
            <person name="Rokhsar D."/>
            <person name="Grigoriev I.V."/>
        </authorList>
    </citation>
    <scope>NUCLEOTIDE SEQUENCE [LARGE SCALE GENOMIC DNA]</scope>
</reference>
<feature type="transmembrane region" description="Helical" evidence="6">
    <location>
        <begin position="206"/>
        <end position="228"/>
    </location>
</feature>
<dbReference type="Proteomes" id="UP000001514">
    <property type="component" value="Unassembled WGS sequence"/>
</dbReference>
<evidence type="ECO:0000256" key="4">
    <source>
        <dbReference type="ARBA" id="ARBA00022989"/>
    </source>
</evidence>
<dbReference type="OMA" id="LICTWEV"/>
<dbReference type="PROSITE" id="PS00218">
    <property type="entry name" value="AMINO_ACID_PERMEASE_1"/>
    <property type="match status" value="1"/>
</dbReference>
<evidence type="ECO:0000313" key="7">
    <source>
        <dbReference type="EMBL" id="EFJ38275.1"/>
    </source>
</evidence>
<feature type="transmembrane region" description="Helical" evidence="6">
    <location>
        <begin position="503"/>
        <end position="524"/>
    </location>
</feature>
<evidence type="ECO:0000256" key="2">
    <source>
        <dbReference type="ARBA" id="ARBA00022448"/>
    </source>
</evidence>
<dbReference type="KEGG" id="smo:SELMODRAFT_74017"/>
<dbReference type="InterPro" id="IPR004840">
    <property type="entry name" value="Amino_acid_permease_CS"/>
</dbReference>
<keyword evidence="3 6" id="KW-0812">Transmembrane</keyword>
<evidence type="ECO:0000256" key="3">
    <source>
        <dbReference type="ARBA" id="ARBA00022692"/>
    </source>
</evidence>
<sequence>MDSSLERSGSARIVPVAEEEAIEIDADEKRLNELGYKQEYHRVISPLQQFAYTFTYTAPLGFVTGYYGYMYCYGGPVAIFWGMIVATLASLCIVLAIAEVYSIFPALGSVYYWVAQLMPDKKAHWLSWGVGWIYTLGAVCGTALNEYLLGKYVQSMVLLSTGGAQKGGFTLSNYQASCQKPRVVLVTAGFFVIHLGVSVVSSKWLGYLSCVGAWFQLVSTLVVAVTLISITPKFQSFQFVFTKFVNAPGQGIHSKSMVVALGLPYLQAILTGFDVGSHIVEEVKTAAIAGPRAMVRSVYATAGVDLMLLLVMTFCIVNPDDLLSEDTATGGGNASGGIQLFYDCFQARYNHGTLGAVIFTGLAAGSLFFANIINVTLTARCVYAMARDLGLPFHATLTKLTAREKIPVNATIATVIAAFAATLPSLGSEVAFTAIAAMSTVTAFIPYTIVLICKHLVRKRDLPPGPFSLRGWGAYLGGVGAMWGMVITLLFCLPPTLPIRLATFNYTALSLAGTLVAGIAYWIAHGRHTYAGPRRTI</sequence>
<proteinExistence type="predicted"/>
<organism evidence="8">
    <name type="scientific">Selaginella moellendorffii</name>
    <name type="common">Spikemoss</name>
    <dbReference type="NCBI Taxonomy" id="88036"/>
    <lineage>
        <taxon>Eukaryota</taxon>
        <taxon>Viridiplantae</taxon>
        <taxon>Streptophyta</taxon>
        <taxon>Embryophyta</taxon>
        <taxon>Tracheophyta</taxon>
        <taxon>Lycopodiopsida</taxon>
        <taxon>Selaginellales</taxon>
        <taxon>Selaginellaceae</taxon>
        <taxon>Selaginella</taxon>
    </lineage>
</organism>